<reference evidence="1" key="1">
    <citation type="journal article" date="2020" name="Nature">
        <title>Giant virus diversity and host interactions through global metagenomics.</title>
        <authorList>
            <person name="Schulz F."/>
            <person name="Roux S."/>
            <person name="Paez-Espino D."/>
            <person name="Jungbluth S."/>
            <person name="Walsh D.A."/>
            <person name="Denef V.J."/>
            <person name="McMahon K.D."/>
            <person name="Konstantinidis K.T."/>
            <person name="Eloe-Fadrosh E.A."/>
            <person name="Kyrpides N.C."/>
            <person name="Woyke T."/>
        </authorList>
    </citation>
    <scope>NUCLEOTIDE SEQUENCE</scope>
    <source>
        <strain evidence="1">GVMAG-S-3300012000-53</strain>
    </source>
</reference>
<organism evidence="1">
    <name type="scientific">viral metagenome</name>
    <dbReference type="NCBI Taxonomy" id="1070528"/>
    <lineage>
        <taxon>unclassified sequences</taxon>
        <taxon>metagenomes</taxon>
        <taxon>organismal metagenomes</taxon>
    </lineage>
</organism>
<accession>A0A6C0KK11</accession>
<dbReference type="AlphaFoldDB" id="A0A6C0KK11"/>
<protein>
    <submittedName>
        <fullName evidence="1">Uncharacterized protein</fullName>
    </submittedName>
</protein>
<dbReference type="EMBL" id="MN740887">
    <property type="protein sequence ID" value="QHU16664.1"/>
    <property type="molecule type" value="Genomic_DNA"/>
</dbReference>
<sequence length="80" mass="9188">MSKFLKLTGMILNTHYINTIMIQPNKYVIHTTNTKLFGHISLCYGSGYGYISADKEEIEVCETKHPTDYKIVSEWIQKTG</sequence>
<name>A0A6C0KK11_9ZZZZ</name>
<evidence type="ECO:0000313" key="1">
    <source>
        <dbReference type="EMBL" id="QHU16664.1"/>
    </source>
</evidence>
<proteinExistence type="predicted"/>